<evidence type="ECO:0000313" key="14">
    <source>
        <dbReference type="EMBL" id="QCP14302.1"/>
    </source>
</evidence>
<reference evidence="14 15" key="1">
    <citation type="submission" date="2019-05" db="EMBL/GenBank/DDBJ databases">
        <title>Draft Genome Sequences of Six Type Strains of the Genus Massilia.</title>
        <authorList>
            <person name="Miess H."/>
            <person name="Frediansyhah A."/>
            <person name="Gross H."/>
        </authorList>
    </citation>
    <scope>NUCLEOTIDE SEQUENCE [LARGE SCALE GENOMIC DNA]</scope>
    <source>
        <strain evidence="14 15">DSMZ 26121</strain>
    </source>
</reference>
<keyword evidence="4 9" id="KW-0597">Phosphoprotein</keyword>
<dbReference type="CDD" id="cd17580">
    <property type="entry name" value="REC_2_DhkD-like"/>
    <property type="match status" value="1"/>
</dbReference>
<evidence type="ECO:0000256" key="6">
    <source>
        <dbReference type="ARBA" id="ARBA00022777"/>
    </source>
</evidence>
<dbReference type="PROSITE" id="PS50110">
    <property type="entry name" value="RESPONSE_REGULATORY"/>
    <property type="match status" value="1"/>
</dbReference>
<evidence type="ECO:0000256" key="7">
    <source>
        <dbReference type="ARBA" id="ARBA00023012"/>
    </source>
</evidence>
<dbReference type="SMART" id="SM00388">
    <property type="entry name" value="HisKA"/>
    <property type="match status" value="1"/>
</dbReference>
<evidence type="ECO:0000313" key="16">
    <source>
        <dbReference type="Proteomes" id="UP000584325"/>
    </source>
</evidence>
<dbReference type="SUPFAM" id="SSF55781">
    <property type="entry name" value="GAF domain-like"/>
    <property type="match status" value="1"/>
</dbReference>
<dbReference type="Pfam" id="PF13185">
    <property type="entry name" value="GAF_2"/>
    <property type="match status" value="1"/>
</dbReference>
<dbReference type="EC" id="2.7.13.3" evidence="3"/>
<dbReference type="InterPro" id="IPR003594">
    <property type="entry name" value="HATPase_dom"/>
</dbReference>
<dbReference type="PROSITE" id="PS50112">
    <property type="entry name" value="PAS"/>
    <property type="match status" value="1"/>
</dbReference>
<sequence>MNDSSQNFPWFNVDGEVASLMARLDWSANAIGPPATWSQQLNTVVGLVLQSRSPAAVVWGHELSTLYNDAYAVQLGDKHPASLGTSFSAIWSEIWPEIEPVIDAAMAGKSLYFEDIPYMVEPTGVPTQRWYTSSFSPVKDSSCTVVGVYITAVETTKRMQVERRYAFQADLTERVRHLNSSDDIVAAASELLGRHLGIGGVAYAAVDESEEILTMKPDWASGGSQSLAGAVLRLDDFGPLVGDAVRAGKDLAIADITTDERSAAHAAAYAERSIRSFVSIPLLKDGRLRAILNLHDSAPHYWTTHEIALAKDMVDRTWSAVENSRAQSELRRERDQSRHVFDNMTEGFGLVDKDWTVVYMNPAGLRITRRAAEEVIGRNHWQVWPELAGTVVGDLFEQVIRTRKPGVVEAPHTMPDMERRWIESRVYPSLDGGLAFFFRDITERKAAQEKLEAADRRKDEFLAMLAHELRNPLAPISAAAQLLQVVKLDEERVRQTSQVIGRQVQHMTSLVDDLLDVSRVTRGLIELDNEPLDIRNIVSDAVEQVTPLIRSRRHHFALHLPPETTMVAGDKKRLVQVVTNILNNAAKYTQEGGNIVLKVEVHAGHVVIDVTDNGIGMSRELADRAFDLFAQAERSSDRSSGGLGLGLALVRSLVDLHRGKVTCESAGLGKGSRFTVCLPRLPQEHGRTGHGNSDTATKQAGHSLRILVVDDNVDAASLLAMLLEIAGHDVQVEHGAHRALDLARKTAPQVCLLDIGLPEMDGNELAQHLRAQPETARSVLIAVTGYGQDQDRRQTRAAGFDHHLVKPVDIEKLMSLLSEVGEHR</sequence>
<dbReference type="Proteomes" id="UP000298763">
    <property type="component" value="Chromosome"/>
</dbReference>
<dbReference type="PANTHER" id="PTHR43547">
    <property type="entry name" value="TWO-COMPONENT HISTIDINE KINASE"/>
    <property type="match status" value="1"/>
</dbReference>
<dbReference type="Gene3D" id="3.30.565.10">
    <property type="entry name" value="Histidine kinase-like ATPase, C-terminal domain"/>
    <property type="match status" value="1"/>
</dbReference>
<dbReference type="InterPro" id="IPR013656">
    <property type="entry name" value="PAS_4"/>
</dbReference>
<evidence type="ECO:0000259" key="12">
    <source>
        <dbReference type="PROSITE" id="PS50112"/>
    </source>
</evidence>
<accession>A0A4P8HZ26</accession>
<dbReference type="InterPro" id="IPR004358">
    <property type="entry name" value="Sig_transdc_His_kin-like_C"/>
</dbReference>
<reference evidence="13 16" key="2">
    <citation type="submission" date="2020-08" db="EMBL/GenBank/DDBJ databases">
        <title>Genomic Encyclopedia of Type Strains, Phase III (KMG-III): the genomes of soil and plant-associated and newly described type strains.</title>
        <authorList>
            <person name="Whitman W."/>
        </authorList>
    </citation>
    <scope>NUCLEOTIDE SEQUENCE [LARGE SCALE GENOMIC DNA]</scope>
    <source>
        <strain evidence="13 16">CECT 7753</strain>
    </source>
</reference>
<dbReference type="PRINTS" id="PR00344">
    <property type="entry name" value="BCTRLSENSOR"/>
</dbReference>
<dbReference type="InterPro" id="IPR005467">
    <property type="entry name" value="His_kinase_dom"/>
</dbReference>
<comment type="catalytic activity">
    <reaction evidence="1">
        <text>ATP + protein L-histidine = ADP + protein N-phospho-L-histidine.</text>
        <dbReference type="EC" id="2.7.13.3"/>
    </reaction>
</comment>
<dbReference type="Pfam" id="PF02518">
    <property type="entry name" value="HATPase_c"/>
    <property type="match status" value="1"/>
</dbReference>
<dbReference type="RefSeq" id="WP_137317073.1">
    <property type="nucleotide sequence ID" value="NZ_CP040017.1"/>
</dbReference>
<evidence type="ECO:0000259" key="11">
    <source>
        <dbReference type="PROSITE" id="PS50110"/>
    </source>
</evidence>
<name>A0A4P8HZ26_9BURK</name>
<dbReference type="SMART" id="SM00448">
    <property type="entry name" value="REC"/>
    <property type="match status" value="1"/>
</dbReference>
<dbReference type="SMART" id="SM00091">
    <property type="entry name" value="PAS"/>
    <property type="match status" value="1"/>
</dbReference>
<dbReference type="CDD" id="cd00130">
    <property type="entry name" value="PAS"/>
    <property type="match status" value="1"/>
</dbReference>
<dbReference type="SUPFAM" id="SSF52172">
    <property type="entry name" value="CheY-like"/>
    <property type="match status" value="1"/>
</dbReference>
<evidence type="ECO:0000256" key="8">
    <source>
        <dbReference type="ARBA" id="ARBA00023136"/>
    </source>
</evidence>
<dbReference type="InterPro" id="IPR035965">
    <property type="entry name" value="PAS-like_dom_sf"/>
</dbReference>
<keyword evidence="6" id="KW-0418">Kinase</keyword>
<dbReference type="InterPro" id="IPR011006">
    <property type="entry name" value="CheY-like_superfamily"/>
</dbReference>
<dbReference type="FunFam" id="1.10.287.130:FF:000001">
    <property type="entry name" value="Two-component sensor histidine kinase"/>
    <property type="match status" value="1"/>
</dbReference>
<keyword evidence="5" id="KW-0808">Transferase</keyword>
<dbReference type="PANTHER" id="PTHR43547:SF2">
    <property type="entry name" value="HYBRID SIGNAL TRANSDUCTION HISTIDINE KINASE C"/>
    <property type="match status" value="1"/>
</dbReference>
<evidence type="ECO:0000256" key="9">
    <source>
        <dbReference type="PROSITE-ProRule" id="PRU00169"/>
    </source>
</evidence>
<evidence type="ECO:0000313" key="13">
    <source>
        <dbReference type="EMBL" id="MBB3221898.1"/>
    </source>
</evidence>
<keyword evidence="8" id="KW-0472">Membrane</keyword>
<evidence type="ECO:0000256" key="5">
    <source>
        <dbReference type="ARBA" id="ARBA00022679"/>
    </source>
</evidence>
<dbReference type="Gene3D" id="3.40.50.2300">
    <property type="match status" value="1"/>
</dbReference>
<dbReference type="CDD" id="cd00075">
    <property type="entry name" value="HATPase"/>
    <property type="match status" value="1"/>
</dbReference>
<dbReference type="Gene3D" id="3.30.450.40">
    <property type="match status" value="1"/>
</dbReference>
<dbReference type="EMBL" id="JACHXS010000004">
    <property type="protein sequence ID" value="MBB3221898.1"/>
    <property type="molecule type" value="Genomic_DNA"/>
</dbReference>
<dbReference type="NCBIfam" id="TIGR00229">
    <property type="entry name" value="sensory_box"/>
    <property type="match status" value="1"/>
</dbReference>
<dbReference type="OrthoDB" id="9087351at2"/>
<dbReference type="InterPro" id="IPR036890">
    <property type="entry name" value="HATPase_C_sf"/>
</dbReference>
<dbReference type="Gene3D" id="3.30.450.20">
    <property type="entry name" value="PAS domain"/>
    <property type="match status" value="2"/>
</dbReference>
<evidence type="ECO:0000256" key="3">
    <source>
        <dbReference type="ARBA" id="ARBA00012438"/>
    </source>
</evidence>
<dbReference type="AlphaFoldDB" id="A0A4P8HZ26"/>
<dbReference type="InterPro" id="IPR001789">
    <property type="entry name" value="Sig_transdc_resp-reg_receiver"/>
</dbReference>
<evidence type="ECO:0000259" key="10">
    <source>
        <dbReference type="PROSITE" id="PS50109"/>
    </source>
</evidence>
<dbReference type="InterPro" id="IPR036097">
    <property type="entry name" value="HisK_dim/P_sf"/>
</dbReference>
<evidence type="ECO:0000256" key="1">
    <source>
        <dbReference type="ARBA" id="ARBA00000085"/>
    </source>
</evidence>
<evidence type="ECO:0000256" key="4">
    <source>
        <dbReference type="ARBA" id="ARBA00022553"/>
    </source>
</evidence>
<gene>
    <name evidence="14" type="ORF">FCL38_30710</name>
    <name evidence="13" type="ORF">FHS02_002708</name>
</gene>
<dbReference type="InterPro" id="IPR003661">
    <property type="entry name" value="HisK_dim/P_dom"/>
</dbReference>
<dbReference type="Gene3D" id="1.10.287.130">
    <property type="match status" value="1"/>
</dbReference>
<keyword evidence="7" id="KW-0902">Two-component regulatory system</keyword>
<dbReference type="Pfam" id="PF08448">
    <property type="entry name" value="PAS_4"/>
    <property type="match status" value="1"/>
</dbReference>
<feature type="domain" description="Response regulatory" evidence="11">
    <location>
        <begin position="705"/>
        <end position="821"/>
    </location>
</feature>
<dbReference type="GO" id="GO:0000155">
    <property type="term" value="F:phosphorelay sensor kinase activity"/>
    <property type="evidence" value="ECO:0007669"/>
    <property type="project" value="InterPro"/>
</dbReference>
<dbReference type="Pfam" id="PF00072">
    <property type="entry name" value="Response_reg"/>
    <property type="match status" value="1"/>
</dbReference>
<dbReference type="FunFam" id="3.30.565.10:FF:000006">
    <property type="entry name" value="Sensor histidine kinase WalK"/>
    <property type="match status" value="1"/>
</dbReference>
<dbReference type="SMART" id="SM00387">
    <property type="entry name" value="HATPase_c"/>
    <property type="match status" value="1"/>
</dbReference>
<dbReference type="PROSITE" id="PS50109">
    <property type="entry name" value="HIS_KIN"/>
    <property type="match status" value="1"/>
</dbReference>
<evidence type="ECO:0000313" key="15">
    <source>
        <dbReference type="Proteomes" id="UP000298763"/>
    </source>
</evidence>
<dbReference type="SUPFAM" id="SSF55785">
    <property type="entry name" value="PYP-like sensor domain (PAS domain)"/>
    <property type="match status" value="1"/>
</dbReference>
<feature type="domain" description="Histidine kinase" evidence="10">
    <location>
        <begin position="464"/>
        <end position="682"/>
    </location>
</feature>
<dbReference type="SUPFAM" id="SSF47384">
    <property type="entry name" value="Homodimeric domain of signal transducing histidine kinase"/>
    <property type="match status" value="1"/>
</dbReference>
<dbReference type="SMART" id="SM00065">
    <property type="entry name" value="GAF"/>
    <property type="match status" value="1"/>
</dbReference>
<organism evidence="13 16">
    <name type="scientific">Pseudoduganella umbonata</name>
    <dbReference type="NCBI Taxonomy" id="864828"/>
    <lineage>
        <taxon>Bacteria</taxon>
        <taxon>Pseudomonadati</taxon>
        <taxon>Pseudomonadota</taxon>
        <taxon>Betaproteobacteria</taxon>
        <taxon>Burkholderiales</taxon>
        <taxon>Oxalobacteraceae</taxon>
        <taxon>Telluria group</taxon>
        <taxon>Pseudoduganella</taxon>
    </lineage>
</organism>
<proteinExistence type="predicted"/>
<dbReference type="CDD" id="cd00082">
    <property type="entry name" value="HisKA"/>
    <property type="match status" value="1"/>
</dbReference>
<protein>
    <recommendedName>
        <fullName evidence="3">histidine kinase</fullName>
        <ecNumber evidence="3">2.7.13.3</ecNumber>
    </recommendedName>
</protein>
<feature type="domain" description="PAS" evidence="12">
    <location>
        <begin position="333"/>
        <end position="379"/>
    </location>
</feature>
<dbReference type="InterPro" id="IPR003018">
    <property type="entry name" value="GAF"/>
</dbReference>
<dbReference type="InterPro" id="IPR029016">
    <property type="entry name" value="GAF-like_dom_sf"/>
</dbReference>
<dbReference type="GO" id="GO:0005886">
    <property type="term" value="C:plasma membrane"/>
    <property type="evidence" value="ECO:0007669"/>
    <property type="project" value="UniProtKB-SubCell"/>
</dbReference>
<dbReference type="Proteomes" id="UP000584325">
    <property type="component" value="Unassembled WGS sequence"/>
</dbReference>
<dbReference type="InterPro" id="IPR000014">
    <property type="entry name" value="PAS"/>
</dbReference>
<keyword evidence="15" id="KW-1185">Reference proteome</keyword>
<evidence type="ECO:0000256" key="2">
    <source>
        <dbReference type="ARBA" id="ARBA00004429"/>
    </source>
</evidence>
<dbReference type="Pfam" id="PF00512">
    <property type="entry name" value="HisKA"/>
    <property type="match status" value="1"/>
</dbReference>
<comment type="subcellular location">
    <subcellularLocation>
        <location evidence="2">Cell inner membrane</location>
        <topology evidence="2">Multi-pass membrane protein</topology>
    </subcellularLocation>
</comment>
<feature type="modified residue" description="4-aspartylphosphate" evidence="9">
    <location>
        <position position="754"/>
    </location>
</feature>
<dbReference type="EMBL" id="CP040017">
    <property type="protein sequence ID" value="QCP14302.1"/>
    <property type="molecule type" value="Genomic_DNA"/>
</dbReference>
<dbReference type="SUPFAM" id="SSF55874">
    <property type="entry name" value="ATPase domain of HSP90 chaperone/DNA topoisomerase II/histidine kinase"/>
    <property type="match status" value="1"/>
</dbReference>